<keyword evidence="1" id="KW-1133">Transmembrane helix</keyword>
<dbReference type="RefSeq" id="WP_255390909.1">
    <property type="nucleotide sequence ID" value="NZ_CP101509.1"/>
</dbReference>
<dbReference type="EMBL" id="CP101509">
    <property type="protein sequence ID" value="UTV29591.1"/>
    <property type="molecule type" value="Genomic_DNA"/>
</dbReference>
<dbReference type="Pfam" id="PF10861">
    <property type="entry name" value="DUF2784"/>
    <property type="match status" value="1"/>
</dbReference>
<keyword evidence="3" id="KW-1185">Reference proteome</keyword>
<keyword evidence="1" id="KW-0812">Transmembrane</keyword>
<organism evidence="2 3">
    <name type="scientific">Photobacterium atrarenae</name>
    <dbReference type="NCBI Taxonomy" id="865757"/>
    <lineage>
        <taxon>Bacteria</taxon>
        <taxon>Pseudomonadati</taxon>
        <taxon>Pseudomonadota</taxon>
        <taxon>Gammaproteobacteria</taxon>
        <taxon>Vibrionales</taxon>
        <taxon>Vibrionaceae</taxon>
        <taxon>Photobacterium</taxon>
    </lineage>
</organism>
<feature type="transmembrane region" description="Helical" evidence="1">
    <location>
        <begin position="35"/>
        <end position="54"/>
    </location>
</feature>
<evidence type="ECO:0000313" key="3">
    <source>
        <dbReference type="Proteomes" id="UP001057998"/>
    </source>
</evidence>
<accession>A0ABY5GLC8</accession>
<evidence type="ECO:0000313" key="2">
    <source>
        <dbReference type="EMBL" id="UTV29591.1"/>
    </source>
</evidence>
<protein>
    <submittedName>
        <fullName evidence="2">DUF2784 domain-containing protein</fullName>
    </submittedName>
</protein>
<sequence>MIYRLLADIVVILHLLFIVFVVFGGLLLWWRRAVVWLHVPAVIWGGVLSLMDWVCPLTPLENRLRWMAGQDGYPGGFVDHYLLPMIYPPGLSHEMQLWIGLAVLAWNVLFYLLVYYCYTVRAQKP</sequence>
<feature type="transmembrane region" description="Helical" evidence="1">
    <location>
        <begin position="97"/>
        <end position="118"/>
    </location>
</feature>
<keyword evidence="1" id="KW-0472">Membrane</keyword>
<reference evidence="2" key="1">
    <citation type="submission" date="2022-07" db="EMBL/GenBank/DDBJ databases">
        <title>Genome sequencing of Photobacterium atrarenae GJH2-4.</title>
        <authorList>
            <person name="Park S.-J."/>
        </authorList>
    </citation>
    <scope>NUCLEOTIDE SEQUENCE</scope>
    <source>
        <strain evidence="2">GJH2-4</strain>
    </source>
</reference>
<name>A0ABY5GLC8_9GAMM</name>
<proteinExistence type="predicted"/>
<gene>
    <name evidence="2" type="ORF">NNL38_21495</name>
</gene>
<dbReference type="InterPro" id="IPR021218">
    <property type="entry name" value="DUF2784"/>
</dbReference>
<feature type="transmembrane region" description="Helical" evidence="1">
    <location>
        <begin position="6"/>
        <end position="28"/>
    </location>
</feature>
<evidence type="ECO:0000256" key="1">
    <source>
        <dbReference type="SAM" id="Phobius"/>
    </source>
</evidence>
<dbReference type="Proteomes" id="UP001057998">
    <property type="component" value="Chromosome 2"/>
</dbReference>